<dbReference type="AlphaFoldDB" id="A0A4R2RDR5"/>
<evidence type="ECO:0008006" key="4">
    <source>
        <dbReference type="Google" id="ProtNLM"/>
    </source>
</evidence>
<evidence type="ECO:0000256" key="1">
    <source>
        <dbReference type="SAM" id="Phobius"/>
    </source>
</evidence>
<keyword evidence="1" id="KW-0472">Membrane</keyword>
<dbReference type="PANTHER" id="PTHR41795">
    <property type="entry name" value="EXOPOLYSACCHARIDE SYNTHESIS PROTEIN"/>
    <property type="match status" value="1"/>
</dbReference>
<evidence type="ECO:0000313" key="3">
    <source>
        <dbReference type="Proteomes" id="UP000295050"/>
    </source>
</evidence>
<name>A0A4R2RDR5_9RHOB</name>
<feature type="transmembrane region" description="Helical" evidence="1">
    <location>
        <begin position="130"/>
        <end position="149"/>
    </location>
</feature>
<comment type="caution">
    <text evidence="2">The sequence shown here is derived from an EMBL/GenBank/DDBJ whole genome shotgun (WGS) entry which is preliminary data.</text>
</comment>
<accession>A0A4R2RDR5</accession>
<keyword evidence="3" id="KW-1185">Reference proteome</keyword>
<dbReference type="Pfam" id="PF06055">
    <property type="entry name" value="ExoD"/>
    <property type="match status" value="1"/>
</dbReference>
<dbReference type="EMBL" id="SLXU01000010">
    <property type="protein sequence ID" value="TCP60349.1"/>
    <property type="molecule type" value="Genomic_DNA"/>
</dbReference>
<keyword evidence="1" id="KW-1133">Transmembrane helix</keyword>
<dbReference type="InterPro" id="IPR010331">
    <property type="entry name" value="ExoD"/>
</dbReference>
<organism evidence="2 3">
    <name type="scientific">Rhodovulum bhavnagarense</name>
    <dbReference type="NCBI Taxonomy" id="992286"/>
    <lineage>
        <taxon>Bacteria</taxon>
        <taxon>Pseudomonadati</taxon>
        <taxon>Pseudomonadota</taxon>
        <taxon>Alphaproteobacteria</taxon>
        <taxon>Rhodobacterales</taxon>
        <taxon>Paracoccaceae</taxon>
        <taxon>Rhodovulum</taxon>
    </lineage>
</organism>
<protein>
    <recommendedName>
        <fullName evidence="4">Exopolysaccharide synthesis protein ExoD</fullName>
    </recommendedName>
</protein>
<dbReference type="Proteomes" id="UP000295050">
    <property type="component" value="Unassembled WGS sequence"/>
</dbReference>
<dbReference type="PIRSF" id="PIRSF033239">
    <property type="entry name" value="ExoD"/>
    <property type="match status" value="1"/>
</dbReference>
<keyword evidence="1" id="KW-0812">Transmembrane</keyword>
<dbReference type="RefSeq" id="WP_165910179.1">
    <property type="nucleotide sequence ID" value="NZ_SLXU01000010.1"/>
</dbReference>
<gene>
    <name evidence="2" type="ORF">EV663_11028</name>
</gene>
<reference evidence="2 3" key="1">
    <citation type="submission" date="2019-03" db="EMBL/GenBank/DDBJ databases">
        <title>Genomic Encyclopedia of Type Strains, Phase IV (KMG-IV): sequencing the most valuable type-strain genomes for metagenomic binning, comparative biology and taxonomic classification.</title>
        <authorList>
            <person name="Goeker M."/>
        </authorList>
    </citation>
    <scope>NUCLEOTIDE SEQUENCE [LARGE SCALE GENOMIC DNA]</scope>
    <source>
        <strain evidence="2 3">DSM 24766</strain>
    </source>
</reference>
<feature type="transmembrane region" description="Helical" evidence="1">
    <location>
        <begin position="181"/>
        <end position="199"/>
    </location>
</feature>
<sequence>MDDGQGMHRSGEALTVNAVLDRLVASIQSDRVSVAEIVQGLGERSFAPLLLLPALILVSPVSSIPGMPTMGALIMGLVTVQMLFGRSSLWLPRTLARRSIPARRMCRAVKWLRRPAGWVDRHVRPRLLRLTRQPLSSVALLTCLAVTLVMPLMEFVPMLATVAASAITLFAIGLMTLDGAYIIAGYAFVSAGVALAGVFF</sequence>
<proteinExistence type="predicted"/>
<evidence type="ECO:0000313" key="2">
    <source>
        <dbReference type="EMBL" id="TCP60349.1"/>
    </source>
</evidence>
<dbReference type="PANTHER" id="PTHR41795:SF1">
    <property type="entry name" value="EXOPOLYSACCHARIDE SYNTHESIS PROTEIN"/>
    <property type="match status" value="1"/>
</dbReference>